<keyword evidence="4 9" id="KW-0460">Magnesium</keyword>
<dbReference type="InterPro" id="IPR039074">
    <property type="entry name" value="GGGP/HepGP_synthase_I"/>
</dbReference>
<evidence type="ECO:0000256" key="6">
    <source>
        <dbReference type="ARBA" id="ARBA00023209"/>
    </source>
</evidence>
<evidence type="ECO:0000256" key="5">
    <source>
        <dbReference type="ARBA" id="ARBA00023098"/>
    </source>
</evidence>
<comment type="pathway">
    <text evidence="9">Membrane lipid metabolism; glycerophospholipid metabolism.</text>
</comment>
<dbReference type="HAMAP" id="MF_00112">
    <property type="entry name" value="GGGP_HepGP_synthase"/>
    <property type="match status" value="1"/>
</dbReference>
<dbReference type="Proteomes" id="UP000012081">
    <property type="component" value="Unassembled WGS sequence"/>
</dbReference>
<feature type="binding site" evidence="9">
    <location>
        <position position="14"/>
    </location>
    <ligand>
        <name>Mg(2+)</name>
        <dbReference type="ChEBI" id="CHEBI:18420"/>
    </ligand>
</feature>
<accession>M8DXS9</accession>
<dbReference type="GO" id="GO:0120536">
    <property type="term" value="F:heptaprenylglyceryl phosphate synthase activity"/>
    <property type="evidence" value="ECO:0007669"/>
    <property type="project" value="UniProtKB-ARBA"/>
</dbReference>
<feature type="binding site" evidence="9">
    <location>
        <begin position="209"/>
        <end position="210"/>
    </location>
    <ligand>
        <name>sn-glycerol 1-phosphate</name>
        <dbReference type="ChEBI" id="CHEBI:57685"/>
    </ligand>
</feature>
<dbReference type="SUPFAM" id="SSF51395">
    <property type="entry name" value="FMN-linked oxidoreductases"/>
    <property type="match status" value="1"/>
</dbReference>
<dbReference type="OrthoDB" id="2381757at2"/>
<keyword evidence="3 9" id="KW-0479">Metal-binding</keyword>
<dbReference type="PANTHER" id="PTHR40029:SF2">
    <property type="entry name" value="HEPTAPRENYLGLYCERYL PHOSPHATE SYNTHASE"/>
    <property type="match status" value="1"/>
</dbReference>
<evidence type="ECO:0000256" key="2">
    <source>
        <dbReference type="ARBA" id="ARBA00022679"/>
    </source>
</evidence>
<evidence type="ECO:0000256" key="4">
    <source>
        <dbReference type="ARBA" id="ARBA00022842"/>
    </source>
</evidence>
<dbReference type="RefSeq" id="WP_003389408.1">
    <property type="nucleotide sequence ID" value="NZ_APBN01000006.1"/>
</dbReference>
<comment type="similarity">
    <text evidence="9">Belongs to the GGGP/HepGP synthase family. Group I subfamily.</text>
</comment>
<dbReference type="Gene3D" id="3.20.20.390">
    <property type="entry name" value="FMN-linked oxidoreductases"/>
    <property type="match status" value="1"/>
</dbReference>
<keyword evidence="2 9" id="KW-0808">Transferase</keyword>
<evidence type="ECO:0000256" key="7">
    <source>
        <dbReference type="ARBA" id="ARBA00023264"/>
    </source>
</evidence>
<dbReference type="UniPathway" id="UPA00940"/>
<dbReference type="Pfam" id="PF01884">
    <property type="entry name" value="PcrB"/>
    <property type="match status" value="1"/>
</dbReference>
<evidence type="ECO:0000256" key="1">
    <source>
        <dbReference type="ARBA" id="ARBA00022516"/>
    </source>
</evidence>
<dbReference type="EC" id="2.5.1.n9" evidence="9"/>
<dbReference type="GO" id="GO:0046474">
    <property type="term" value="P:glycerophospholipid biosynthetic process"/>
    <property type="evidence" value="ECO:0007669"/>
    <property type="project" value="UniProtKB-UniRule"/>
</dbReference>
<dbReference type="InterPro" id="IPR008205">
    <property type="entry name" value="GGGP_HepGP_synthase"/>
</dbReference>
<evidence type="ECO:0000313" key="10">
    <source>
        <dbReference type="EMBL" id="EMT51821.1"/>
    </source>
</evidence>
<keyword evidence="7 9" id="KW-1208">Phospholipid metabolism</keyword>
<organism evidence="10 11">
    <name type="scientific">Brevibacillus borstelensis AK1</name>
    <dbReference type="NCBI Taxonomy" id="1300222"/>
    <lineage>
        <taxon>Bacteria</taxon>
        <taxon>Bacillati</taxon>
        <taxon>Bacillota</taxon>
        <taxon>Bacilli</taxon>
        <taxon>Bacillales</taxon>
        <taxon>Paenibacillaceae</taxon>
        <taxon>Brevibacillus</taxon>
    </lineage>
</organism>
<comment type="function">
    <text evidence="9">Prenyltransferase that catalyzes in vivo the transfer of the heptaprenyl moiety of heptaprenyl pyrophosphate (HepPP; 35 carbon atoms) to the C3 hydroxyl of sn-glycerol-1-phosphate (G1P), producing heptaprenylglyceryl phosphate (HepGP). This reaction is an ether-bond-formation step in the biosynthesis of archaea-type G1P-based membrane lipids found in Bacillales.</text>
</comment>
<feature type="binding site" evidence="9">
    <location>
        <position position="40"/>
    </location>
    <ligand>
        <name>Mg(2+)</name>
        <dbReference type="ChEBI" id="CHEBI:18420"/>
    </ligand>
</feature>
<comment type="cofactor">
    <cofactor evidence="9">
        <name>Mg(2+)</name>
        <dbReference type="ChEBI" id="CHEBI:18420"/>
    </cofactor>
</comment>
<evidence type="ECO:0000256" key="8">
    <source>
        <dbReference type="ARBA" id="ARBA00048318"/>
    </source>
</evidence>
<feature type="binding site" evidence="9">
    <location>
        <position position="189"/>
    </location>
    <ligand>
        <name>sn-glycerol 1-phosphate</name>
        <dbReference type="ChEBI" id="CHEBI:57685"/>
    </ligand>
</feature>
<dbReference type="NCBIfam" id="TIGR01768">
    <property type="entry name" value="GGGP-family"/>
    <property type="match status" value="1"/>
</dbReference>
<feature type="binding site" evidence="9">
    <location>
        <begin position="159"/>
        <end position="164"/>
    </location>
    <ligand>
        <name>sn-glycerol 1-phosphate</name>
        <dbReference type="ChEBI" id="CHEBI:57685"/>
    </ligand>
</feature>
<dbReference type="EMBL" id="APBN01000006">
    <property type="protein sequence ID" value="EMT51821.1"/>
    <property type="molecule type" value="Genomic_DNA"/>
</dbReference>
<evidence type="ECO:0000313" key="11">
    <source>
        <dbReference type="Proteomes" id="UP000012081"/>
    </source>
</evidence>
<keyword evidence="5 9" id="KW-0443">Lipid metabolism</keyword>
<gene>
    <name evidence="9" type="primary">pcrB</name>
    <name evidence="10" type="ORF">I532_15801</name>
</gene>
<proteinExistence type="inferred from homology"/>
<name>M8DXS9_9BACL</name>
<comment type="caution">
    <text evidence="9">Lacks conserved residue(s) required for the propagation of feature annotation.</text>
</comment>
<dbReference type="CDD" id="cd02812">
    <property type="entry name" value="PcrB_like"/>
    <property type="match status" value="1"/>
</dbReference>
<protein>
    <recommendedName>
        <fullName evidence="9">Heptaprenylglyceryl phosphate synthase</fullName>
        <shortName evidence="9">HepGP synthase</shortName>
        <ecNumber evidence="9">2.5.1.n9</ecNumber>
    </recommendedName>
    <alternativeName>
        <fullName evidence="9">Glycerol-1-phosphate heptaprenyltransferase</fullName>
    </alternativeName>
</protein>
<dbReference type="NCBIfam" id="NF003197">
    <property type="entry name" value="PRK04169.1-1"/>
    <property type="match status" value="1"/>
</dbReference>
<comment type="caution">
    <text evidence="10">The sequence shown here is derived from an EMBL/GenBank/DDBJ whole genome shotgun (WGS) entry which is preliminary data.</text>
</comment>
<comment type="subunit">
    <text evidence="9">Homodimer.</text>
</comment>
<dbReference type="STRING" id="1300222.I532_15801"/>
<dbReference type="GO" id="GO:0000287">
    <property type="term" value="F:magnesium ion binding"/>
    <property type="evidence" value="ECO:0007669"/>
    <property type="project" value="UniProtKB-UniRule"/>
</dbReference>
<dbReference type="AlphaFoldDB" id="M8DXS9"/>
<feature type="binding site" evidence="9">
    <location>
        <position position="12"/>
    </location>
    <ligand>
        <name>sn-glycerol 1-phosphate</name>
        <dbReference type="ChEBI" id="CHEBI:57685"/>
    </ligand>
</feature>
<reference evidence="10 11" key="1">
    <citation type="submission" date="2013-03" db="EMBL/GenBank/DDBJ databases">
        <title>Assembly of a new bacterial strain Brevibacillus borstelensis AK1.</title>
        <authorList>
            <person name="Rajan I."/>
            <person name="PoliReddy D."/>
            <person name="Sugumar T."/>
            <person name="Rathinam K."/>
            <person name="Alqarawi S."/>
            <person name="Khalil A.B."/>
            <person name="Sivakumar N."/>
        </authorList>
    </citation>
    <scope>NUCLEOTIDE SEQUENCE [LARGE SCALE GENOMIC DNA]</scope>
    <source>
        <strain evidence="10 11">AK1</strain>
    </source>
</reference>
<keyword evidence="1 9" id="KW-0444">Lipid biosynthesis</keyword>
<evidence type="ECO:0000256" key="3">
    <source>
        <dbReference type="ARBA" id="ARBA00022723"/>
    </source>
</evidence>
<dbReference type="PATRIC" id="fig|1300222.3.peg.3305"/>
<keyword evidence="11" id="KW-1185">Reference proteome</keyword>
<dbReference type="GeneID" id="89501795"/>
<evidence type="ECO:0000256" key="9">
    <source>
        <dbReference type="HAMAP-Rule" id="MF_00112"/>
    </source>
</evidence>
<dbReference type="NCBIfam" id="NF003199">
    <property type="entry name" value="PRK04169.1-3"/>
    <property type="match status" value="1"/>
</dbReference>
<dbReference type="PANTHER" id="PTHR40029">
    <property type="match status" value="1"/>
</dbReference>
<comment type="catalytic activity">
    <reaction evidence="8 9">
        <text>sn-glycerol 1-phosphate + all-trans-heptaprenyl diphosphate = 3-heptaprenyl-sn-glycero-1-phosphate + diphosphate</text>
        <dbReference type="Rhea" id="RHEA:33495"/>
        <dbReference type="ChEBI" id="CHEBI:33019"/>
        <dbReference type="ChEBI" id="CHEBI:57685"/>
        <dbReference type="ChEBI" id="CHEBI:58206"/>
        <dbReference type="ChEBI" id="CHEBI:64781"/>
        <dbReference type="EC" id="2.5.1.n9"/>
    </reaction>
</comment>
<sequence>MIDYRSWRHTFKLDPDKTIGDDELEALCESGTDAIIVGGTYGVTYDNTLELMSRIRRYAVPAVLEISSLDAVVPGFDSYFIPLVINAGDADWLFAPHVSGLKAFGQYIHWDEIIAEGYLVANPDSGVARLTKARPIEGAAEAKAYAQTAAKICRLPIVYLEYSGAYGDPAVVRACKSGAGEAHLFYGGGIRTAEQAAEMAALADTIVVGNVIYEDLQAALSTVRAVKR</sequence>
<dbReference type="InterPro" id="IPR038597">
    <property type="entry name" value="GGGP/HepGP_synthase_sf"/>
</dbReference>
<keyword evidence="6 9" id="KW-0594">Phospholipid biosynthesis</keyword>